<dbReference type="OrthoDB" id="530973at2"/>
<dbReference type="SUPFAM" id="SSF52980">
    <property type="entry name" value="Restriction endonuclease-like"/>
    <property type="match status" value="1"/>
</dbReference>
<accession>K9WTZ7</accession>
<dbReference type="InterPro" id="IPR012296">
    <property type="entry name" value="Nuclease_put_TT1808"/>
</dbReference>
<reference evidence="2 3" key="1">
    <citation type="submission" date="2012-06" db="EMBL/GenBank/DDBJ databases">
        <title>Finished chromosome of genome of Cylindrospermum stagnale PCC 7417.</title>
        <authorList>
            <consortium name="US DOE Joint Genome Institute"/>
            <person name="Gugger M."/>
            <person name="Coursin T."/>
            <person name="Rippka R."/>
            <person name="Tandeau De Marsac N."/>
            <person name="Huntemann M."/>
            <person name="Wei C.-L."/>
            <person name="Han J."/>
            <person name="Detter J.C."/>
            <person name="Han C."/>
            <person name="Tapia R."/>
            <person name="Chen A."/>
            <person name="Kyrpides N."/>
            <person name="Mavromatis K."/>
            <person name="Markowitz V."/>
            <person name="Szeto E."/>
            <person name="Ivanova N."/>
            <person name="Pagani I."/>
            <person name="Pati A."/>
            <person name="Goodwin L."/>
            <person name="Nordberg H.P."/>
            <person name="Cantor M.N."/>
            <person name="Hua S.X."/>
            <person name="Woyke T."/>
            <person name="Kerfeld C.A."/>
        </authorList>
    </citation>
    <scope>NUCLEOTIDE SEQUENCE [LARGE SCALE GENOMIC DNA]</scope>
    <source>
        <strain evidence="2 3">PCC 7417</strain>
    </source>
</reference>
<organism evidence="2 3">
    <name type="scientific">Cylindrospermum stagnale PCC 7417</name>
    <dbReference type="NCBI Taxonomy" id="56107"/>
    <lineage>
        <taxon>Bacteria</taxon>
        <taxon>Bacillati</taxon>
        <taxon>Cyanobacteriota</taxon>
        <taxon>Cyanophyceae</taxon>
        <taxon>Nostocales</taxon>
        <taxon>Nostocaceae</taxon>
        <taxon>Cylindrospermum</taxon>
    </lineage>
</organism>
<protein>
    <recommendedName>
        <fullName evidence="1">Putative restriction endonuclease domain-containing protein</fullName>
    </recommendedName>
</protein>
<dbReference type="PANTHER" id="PTHR34107">
    <property type="entry name" value="SLL0198 PROTEIN-RELATED"/>
    <property type="match status" value="1"/>
</dbReference>
<dbReference type="PATRIC" id="fig|56107.3.peg.1084"/>
<dbReference type="AlphaFoldDB" id="K9WTZ7"/>
<evidence type="ECO:0000313" key="2">
    <source>
        <dbReference type="EMBL" id="AFZ23284.1"/>
    </source>
</evidence>
<dbReference type="STRING" id="56107.Cylst_0960"/>
<dbReference type="Pfam" id="PF05685">
    <property type="entry name" value="Uma2"/>
    <property type="match status" value="1"/>
</dbReference>
<proteinExistence type="predicted"/>
<evidence type="ECO:0000259" key="1">
    <source>
        <dbReference type="Pfam" id="PF05685"/>
    </source>
</evidence>
<dbReference type="CDD" id="cd06260">
    <property type="entry name" value="DUF820-like"/>
    <property type="match status" value="1"/>
</dbReference>
<evidence type="ECO:0000313" key="3">
    <source>
        <dbReference type="Proteomes" id="UP000010475"/>
    </source>
</evidence>
<dbReference type="Gene3D" id="3.90.1570.10">
    <property type="entry name" value="tt1808, chain A"/>
    <property type="match status" value="1"/>
</dbReference>
<dbReference type="InterPro" id="IPR008538">
    <property type="entry name" value="Uma2"/>
</dbReference>
<dbReference type="InterPro" id="IPR011335">
    <property type="entry name" value="Restrct_endonuc-II-like"/>
</dbReference>
<sequence length="182" mass="20465">MLTAPVLANVTPAYSLEDWLHNAPEGTEWVNGELLDKNGVTLKHSRIQGNLYFYWRNYKDSSGQGGEVYTEVPCRTSQQGRRPDVAYLTPELVQQFGELAVLPQSFPLIAEIISPTDIAEEIIAKSQEYLQSGGEEVWLVFPENRWIIVITKNHRLVFISGEVVSTQTVLPCFNISVDELLA</sequence>
<name>K9WTZ7_9NOST</name>
<dbReference type="RefSeq" id="WP_015206540.1">
    <property type="nucleotide sequence ID" value="NC_019757.1"/>
</dbReference>
<feature type="domain" description="Putative restriction endonuclease" evidence="1">
    <location>
        <begin position="18"/>
        <end position="177"/>
    </location>
</feature>
<keyword evidence="3" id="KW-1185">Reference proteome</keyword>
<dbReference type="HOGENOM" id="CLU_076312_3_2_3"/>
<gene>
    <name evidence="2" type="ORF">Cylst_0960</name>
</gene>
<dbReference type="PANTHER" id="PTHR34107:SF4">
    <property type="entry name" value="SLL1222 PROTEIN"/>
    <property type="match status" value="1"/>
</dbReference>
<dbReference type="eggNOG" id="COG4636">
    <property type="taxonomic scope" value="Bacteria"/>
</dbReference>
<dbReference type="EMBL" id="CP003642">
    <property type="protein sequence ID" value="AFZ23284.1"/>
    <property type="molecule type" value="Genomic_DNA"/>
</dbReference>
<dbReference type="Proteomes" id="UP000010475">
    <property type="component" value="Chromosome"/>
</dbReference>
<dbReference type="KEGG" id="csg:Cylst_0960"/>